<accession>A0A830E4K7</accession>
<reference evidence="8" key="2">
    <citation type="submission" date="2020-09" db="EMBL/GenBank/DDBJ databases">
        <authorList>
            <person name="Sun Q."/>
            <person name="Ohkuma M."/>
        </authorList>
    </citation>
    <scope>NUCLEOTIDE SEQUENCE</scope>
    <source>
        <strain evidence="8">JCM 11219</strain>
    </source>
</reference>
<gene>
    <name evidence="8" type="ORF">GCM10007112_03650</name>
    <name evidence="7" type="ORF">Vsou_09330</name>
</gene>
<dbReference type="Pfam" id="PF02163">
    <property type="entry name" value="Peptidase_M50"/>
    <property type="match status" value="1"/>
</dbReference>
<reference evidence="10" key="3">
    <citation type="submission" date="2022-09" db="EMBL/GenBank/DDBJ databases">
        <title>Complete genome sequence of Vulcanisaeta souniana.</title>
        <authorList>
            <person name="Kato S."/>
            <person name="Itoh T."/>
            <person name="Ohkuma M."/>
        </authorList>
    </citation>
    <scope>NUCLEOTIDE SEQUENCE [LARGE SCALE GENOMIC DNA]</scope>
    <source>
        <strain evidence="10">JCM 11219</strain>
    </source>
</reference>
<protein>
    <submittedName>
        <fullName evidence="8">Site-2 protease family protein</fullName>
    </submittedName>
</protein>
<keyword evidence="2 5" id="KW-0812">Transmembrane</keyword>
<sequence>MSHNYWGSGYGVPFKYRHEIRDIVIALIAMTIAFALLFGTLTSLGGLIATFIAVLTGFLAHELMHREAARRLGYIAYFKAWWVGLLLALATSFFHFIIALPGATVIGPKVWGYPSQRDELKIALAGPATNMVFAVVFLALWLVLPSSLFSYAYLVYATNAWLGFFNLIPLALPGMMLDGFRVFRRDTRVWALAFAISIALVIPYILSII</sequence>
<dbReference type="GeneID" id="76206483"/>
<name>A0A830E4K7_9CREN</name>
<dbReference type="PANTHER" id="PTHR35864:SF1">
    <property type="entry name" value="ZINC METALLOPROTEASE YWHC-RELATED"/>
    <property type="match status" value="1"/>
</dbReference>
<reference evidence="8" key="1">
    <citation type="journal article" date="2014" name="Int. J. Syst. Evol. Microbiol.">
        <title>Complete genome sequence of Corynebacterium casei LMG S-19264T (=DSM 44701T), isolated from a smear-ripened cheese.</title>
        <authorList>
            <consortium name="US DOE Joint Genome Institute (JGI-PGF)"/>
            <person name="Walter F."/>
            <person name="Albersmeier A."/>
            <person name="Kalinowski J."/>
            <person name="Ruckert C."/>
        </authorList>
    </citation>
    <scope>NUCLEOTIDE SEQUENCE</scope>
    <source>
        <strain evidence="8">JCM 11219</strain>
    </source>
</reference>
<dbReference type="PANTHER" id="PTHR35864">
    <property type="entry name" value="ZINC METALLOPROTEASE MJ0611-RELATED"/>
    <property type="match status" value="1"/>
</dbReference>
<keyword evidence="3 5" id="KW-1133">Transmembrane helix</keyword>
<organism evidence="8 9">
    <name type="scientific">Vulcanisaeta souniana JCM 11219</name>
    <dbReference type="NCBI Taxonomy" id="1293586"/>
    <lineage>
        <taxon>Archaea</taxon>
        <taxon>Thermoproteota</taxon>
        <taxon>Thermoprotei</taxon>
        <taxon>Thermoproteales</taxon>
        <taxon>Thermoproteaceae</taxon>
        <taxon>Vulcanisaeta</taxon>
    </lineage>
</organism>
<dbReference type="InterPro" id="IPR052348">
    <property type="entry name" value="Metallopeptidase_M50B"/>
</dbReference>
<evidence type="ECO:0000256" key="4">
    <source>
        <dbReference type="ARBA" id="ARBA00023136"/>
    </source>
</evidence>
<feature type="transmembrane region" description="Helical" evidence="5">
    <location>
        <begin position="151"/>
        <end position="169"/>
    </location>
</feature>
<dbReference type="EMBL" id="BMNM01000001">
    <property type="protein sequence ID" value="GGI69948.1"/>
    <property type="molecule type" value="Genomic_DNA"/>
</dbReference>
<reference evidence="7" key="4">
    <citation type="journal article" date="2023" name="Microbiol. Resour. Announc.">
        <title>Complete Genome Sequence of Vulcanisaeta souniana Strain IC-059, a Hyperthermophilic Archaeon Isolated from Hot Spring Water in Japan.</title>
        <authorList>
            <person name="Kato S."/>
            <person name="Itoh T."/>
            <person name="Wu L."/>
            <person name="Ma J."/>
            <person name="Ohkuma M."/>
        </authorList>
    </citation>
    <scope>NUCLEOTIDE SEQUENCE</scope>
    <source>
        <strain evidence="7">JCM 11219</strain>
    </source>
</reference>
<dbReference type="EMBL" id="AP026830">
    <property type="protein sequence ID" value="BDR91840.1"/>
    <property type="molecule type" value="Genomic_DNA"/>
</dbReference>
<dbReference type="InterPro" id="IPR008915">
    <property type="entry name" value="Peptidase_M50"/>
</dbReference>
<evidence type="ECO:0000313" key="7">
    <source>
        <dbReference type="EMBL" id="BDR91840.1"/>
    </source>
</evidence>
<feature type="domain" description="Peptidase M50" evidence="6">
    <location>
        <begin position="50"/>
        <end position="144"/>
    </location>
</feature>
<dbReference type="Proteomes" id="UP000657075">
    <property type="component" value="Unassembled WGS sequence"/>
</dbReference>
<evidence type="ECO:0000313" key="8">
    <source>
        <dbReference type="EMBL" id="GGI69948.1"/>
    </source>
</evidence>
<proteinExistence type="predicted"/>
<dbReference type="GO" id="GO:0008233">
    <property type="term" value="F:peptidase activity"/>
    <property type="evidence" value="ECO:0007669"/>
    <property type="project" value="UniProtKB-KW"/>
</dbReference>
<feature type="transmembrane region" description="Helical" evidence="5">
    <location>
        <begin position="20"/>
        <end position="38"/>
    </location>
</feature>
<keyword evidence="8" id="KW-0645">Protease</keyword>
<dbReference type="AlphaFoldDB" id="A0A830E4K7"/>
<dbReference type="GO" id="GO:0016020">
    <property type="term" value="C:membrane"/>
    <property type="evidence" value="ECO:0007669"/>
    <property type="project" value="UniProtKB-SubCell"/>
</dbReference>
<feature type="transmembrane region" description="Helical" evidence="5">
    <location>
        <begin position="122"/>
        <end position="144"/>
    </location>
</feature>
<evidence type="ECO:0000256" key="2">
    <source>
        <dbReference type="ARBA" id="ARBA00022692"/>
    </source>
</evidence>
<evidence type="ECO:0000256" key="5">
    <source>
        <dbReference type="SAM" id="Phobius"/>
    </source>
</evidence>
<dbReference type="RefSeq" id="WP_188602438.1">
    <property type="nucleotide sequence ID" value="NZ_AP026830.1"/>
</dbReference>
<keyword evidence="8" id="KW-0378">Hydrolase</keyword>
<evidence type="ECO:0000259" key="6">
    <source>
        <dbReference type="Pfam" id="PF02163"/>
    </source>
</evidence>
<keyword evidence="10" id="KW-1185">Reference proteome</keyword>
<comment type="subcellular location">
    <subcellularLocation>
        <location evidence="1">Membrane</location>
        <topology evidence="1">Multi-pass membrane protein</topology>
    </subcellularLocation>
</comment>
<feature type="transmembrane region" description="Helical" evidence="5">
    <location>
        <begin position="80"/>
        <end position="102"/>
    </location>
</feature>
<dbReference type="OrthoDB" id="86131at2157"/>
<keyword evidence="4 5" id="KW-0472">Membrane</keyword>
<evidence type="ECO:0000256" key="1">
    <source>
        <dbReference type="ARBA" id="ARBA00004141"/>
    </source>
</evidence>
<feature type="transmembrane region" description="Helical" evidence="5">
    <location>
        <begin position="189"/>
        <end position="206"/>
    </location>
</feature>
<evidence type="ECO:0000313" key="10">
    <source>
        <dbReference type="Proteomes" id="UP001060771"/>
    </source>
</evidence>
<evidence type="ECO:0000256" key="3">
    <source>
        <dbReference type="ARBA" id="ARBA00022989"/>
    </source>
</evidence>
<dbReference type="Proteomes" id="UP001060771">
    <property type="component" value="Chromosome"/>
</dbReference>
<dbReference type="GO" id="GO:0006508">
    <property type="term" value="P:proteolysis"/>
    <property type="evidence" value="ECO:0007669"/>
    <property type="project" value="UniProtKB-KW"/>
</dbReference>
<evidence type="ECO:0000313" key="9">
    <source>
        <dbReference type="Proteomes" id="UP000657075"/>
    </source>
</evidence>